<dbReference type="STRING" id="281090.Lxx08380"/>
<dbReference type="AlphaFoldDB" id="Q6AFV5"/>
<gene>
    <name evidence="2" type="ordered locus">Lxx08380</name>
</gene>
<evidence type="ECO:0000313" key="3">
    <source>
        <dbReference type="Proteomes" id="UP000001306"/>
    </source>
</evidence>
<protein>
    <submittedName>
        <fullName evidence="2">Uncharacterized protein</fullName>
    </submittedName>
</protein>
<accession>Q6AFV5</accession>
<keyword evidence="1" id="KW-1133">Transmembrane helix</keyword>
<organism evidence="2 3">
    <name type="scientific">Leifsonia xyli subsp. xyli (strain CTCB07)</name>
    <dbReference type="NCBI Taxonomy" id="281090"/>
    <lineage>
        <taxon>Bacteria</taxon>
        <taxon>Bacillati</taxon>
        <taxon>Actinomycetota</taxon>
        <taxon>Actinomycetes</taxon>
        <taxon>Micrococcales</taxon>
        <taxon>Microbacteriaceae</taxon>
        <taxon>Leifsonia</taxon>
    </lineage>
</organism>
<evidence type="ECO:0000313" key="2">
    <source>
        <dbReference type="EMBL" id="AAT88740.1"/>
    </source>
</evidence>
<dbReference type="KEGG" id="lxx:Lxx08380"/>
<sequence length="53" mass="5583">MLTLDFVFLMIAIGSLGGLVSGLCGAPWLLQLIVTATISVLLIFSCAHRCCTV</sequence>
<keyword evidence="3" id="KW-1185">Reference proteome</keyword>
<feature type="transmembrane region" description="Helical" evidence="1">
    <location>
        <begin position="32"/>
        <end position="51"/>
    </location>
</feature>
<dbReference type="HOGENOM" id="CLU_3063016_0_0_11"/>
<dbReference type="Proteomes" id="UP000001306">
    <property type="component" value="Chromosome"/>
</dbReference>
<dbReference type="EMBL" id="AE016822">
    <property type="protein sequence ID" value="AAT88740.1"/>
    <property type="molecule type" value="Genomic_DNA"/>
</dbReference>
<dbReference type="eggNOG" id="COG1585">
    <property type="taxonomic scope" value="Bacteria"/>
</dbReference>
<evidence type="ECO:0000256" key="1">
    <source>
        <dbReference type="SAM" id="Phobius"/>
    </source>
</evidence>
<keyword evidence="1" id="KW-0812">Transmembrane</keyword>
<name>Q6AFV5_LEIXX</name>
<proteinExistence type="predicted"/>
<reference evidence="2 3" key="1">
    <citation type="journal article" date="2004" name="Mol. Plant Microbe Interact.">
        <title>The genome sequence of the Gram-positive sugarcane pathogen Leifsonia xyli subsp. xyli.</title>
        <authorList>
            <person name="Monteiro-Vitorello C.B."/>
            <person name="Camargo L.E.A."/>
            <person name="Van Sluys M.A."/>
            <person name="Kitajima J.P."/>
            <person name="Truffi D."/>
            <person name="do Amaral A.M."/>
            <person name="Harakava R."/>
            <person name="de Oliveira J.C.F."/>
            <person name="Wood D."/>
            <person name="de Oliveira M.C."/>
            <person name="Miyaki C.Y."/>
            <person name="Takita M.A."/>
            <person name="da Silva A.C.R."/>
            <person name="Furlan L.R."/>
            <person name="Carraro D.M."/>
            <person name="Camarotte G."/>
            <person name="Almeida N.F. Jr."/>
            <person name="Carrer H."/>
            <person name="Coutinho L.L."/>
            <person name="El-Dorry H.A."/>
            <person name="Ferro M.I.T."/>
            <person name="Gagliardi P.R."/>
            <person name="Giglioti E."/>
            <person name="Goldman M.H.S."/>
            <person name="Goldman G.H."/>
            <person name="Kimura E.T."/>
            <person name="Ferro E.S."/>
            <person name="Kuramae E.E."/>
            <person name="Lemos E.G.M."/>
            <person name="Lemos M.V.F."/>
            <person name="Mauro S.M.Z."/>
            <person name="Machado M.A."/>
            <person name="Marino C.L."/>
            <person name="Menck C.F."/>
            <person name="Nunes L.R."/>
            <person name="Oliveira R.C."/>
            <person name="Pereira G.G."/>
            <person name="Siqueira W."/>
            <person name="de Souza A.A."/>
            <person name="Tsai S.M."/>
            <person name="Zanca A.S."/>
            <person name="Simpson A.J.G."/>
            <person name="Brumbley S.M."/>
            <person name="Setubal J.C."/>
        </authorList>
    </citation>
    <scope>NUCLEOTIDE SEQUENCE [LARGE SCALE GENOMIC DNA]</scope>
    <source>
        <strain evidence="2 3">CTCB07</strain>
    </source>
</reference>
<keyword evidence="1" id="KW-0472">Membrane</keyword>